<evidence type="ECO:0000259" key="2">
    <source>
        <dbReference type="Pfam" id="PF00188"/>
    </source>
</evidence>
<dbReference type="Proteomes" id="UP000741863">
    <property type="component" value="Unassembled WGS sequence"/>
</dbReference>
<reference evidence="3 4" key="1">
    <citation type="submission" date="2021-01" db="EMBL/GenBank/DDBJ databases">
        <title>Genomic Encyclopedia of Type Strains, Phase IV (KMG-IV): sequencing the most valuable type-strain genomes for metagenomic binning, comparative biology and taxonomic classification.</title>
        <authorList>
            <person name="Goeker M."/>
        </authorList>
    </citation>
    <scope>NUCLEOTIDE SEQUENCE [LARGE SCALE GENOMIC DNA]</scope>
    <source>
        <strain evidence="3 4">DSM 25540</strain>
    </source>
</reference>
<dbReference type="PANTHER" id="PTHR31157">
    <property type="entry name" value="SCP DOMAIN-CONTAINING PROTEIN"/>
    <property type="match status" value="1"/>
</dbReference>
<comment type="caution">
    <text evidence="3">The sequence shown here is derived from an EMBL/GenBank/DDBJ whole genome shotgun (WGS) entry which is preliminary data.</text>
</comment>
<dbReference type="InterPro" id="IPR035940">
    <property type="entry name" value="CAP_sf"/>
</dbReference>
<name>A0ABS2PAA9_9BACL</name>
<accession>A0ABS2PAA9</accession>
<dbReference type="RefSeq" id="WP_204696516.1">
    <property type="nucleotide sequence ID" value="NZ_JAFBEC010000003.1"/>
</dbReference>
<evidence type="ECO:0000256" key="1">
    <source>
        <dbReference type="SAM" id="SignalP"/>
    </source>
</evidence>
<proteinExistence type="predicted"/>
<dbReference type="CDD" id="cd05379">
    <property type="entry name" value="CAP_bacterial"/>
    <property type="match status" value="1"/>
</dbReference>
<evidence type="ECO:0000313" key="3">
    <source>
        <dbReference type="EMBL" id="MBM7632344.1"/>
    </source>
</evidence>
<dbReference type="Pfam" id="PF00188">
    <property type="entry name" value="CAP"/>
    <property type="match status" value="1"/>
</dbReference>
<gene>
    <name evidence="3" type="ORF">JOD17_001437</name>
</gene>
<keyword evidence="1" id="KW-0732">Signal</keyword>
<protein>
    <submittedName>
        <fullName evidence="3">YkwD family protein</fullName>
    </submittedName>
</protein>
<dbReference type="SUPFAM" id="SSF55797">
    <property type="entry name" value="PR-1-like"/>
    <property type="match status" value="1"/>
</dbReference>
<keyword evidence="4" id="KW-1185">Reference proteome</keyword>
<dbReference type="InterPro" id="IPR014258">
    <property type="entry name" value="CAP_domain_YkwD-like"/>
</dbReference>
<feature type="chain" id="PRO_5045991857" evidence="1">
    <location>
        <begin position="25"/>
        <end position="147"/>
    </location>
</feature>
<feature type="signal peptide" evidence="1">
    <location>
        <begin position="1"/>
        <end position="24"/>
    </location>
</feature>
<dbReference type="EMBL" id="JAFBEC010000003">
    <property type="protein sequence ID" value="MBM7632344.1"/>
    <property type="molecule type" value="Genomic_DNA"/>
</dbReference>
<dbReference type="Gene3D" id="3.40.33.10">
    <property type="entry name" value="CAP"/>
    <property type="match status" value="1"/>
</dbReference>
<evidence type="ECO:0000313" key="4">
    <source>
        <dbReference type="Proteomes" id="UP000741863"/>
    </source>
</evidence>
<dbReference type="InterPro" id="IPR014044">
    <property type="entry name" value="CAP_dom"/>
</dbReference>
<organism evidence="3 4">
    <name type="scientific">Geomicrobium sediminis</name>
    <dbReference type="NCBI Taxonomy" id="1347788"/>
    <lineage>
        <taxon>Bacteria</taxon>
        <taxon>Bacillati</taxon>
        <taxon>Bacillota</taxon>
        <taxon>Bacilli</taxon>
        <taxon>Bacillales</taxon>
        <taxon>Geomicrobium</taxon>
    </lineage>
</organism>
<dbReference type="NCBIfam" id="TIGR02909">
    <property type="entry name" value="spore_YkwD"/>
    <property type="match status" value="1"/>
</dbReference>
<feature type="domain" description="SCP" evidence="2">
    <location>
        <begin position="32"/>
        <end position="144"/>
    </location>
</feature>
<dbReference type="PANTHER" id="PTHR31157:SF1">
    <property type="entry name" value="SCP DOMAIN-CONTAINING PROTEIN"/>
    <property type="match status" value="1"/>
</dbReference>
<sequence>MKQFLLSFTSLALIGVFGINDADAAEQEEVADLVNEEREERGLDPLELDEDLSEVAQVKSEDMNENNYFSHVSPVYGSPFGMMSEFGIEYMRAAENIAMGQQTSEQVMDGWMNSDGHRQNILDPELTHIGVGYEEDGNYWTQMFISE</sequence>